<dbReference type="InterPro" id="IPR051906">
    <property type="entry name" value="TolC-like"/>
</dbReference>
<dbReference type="Proteomes" id="UP000236728">
    <property type="component" value="Unassembled WGS sequence"/>
</dbReference>
<protein>
    <submittedName>
        <fullName evidence="10">Outer membrane protein TolC</fullName>
    </submittedName>
</protein>
<feature type="chain" id="PRO_5009289906" evidence="9">
    <location>
        <begin position="35"/>
        <end position="466"/>
    </location>
</feature>
<evidence type="ECO:0000256" key="4">
    <source>
        <dbReference type="ARBA" id="ARBA00022452"/>
    </source>
</evidence>
<keyword evidence="7" id="KW-0998">Cell outer membrane</keyword>
<evidence type="ECO:0000313" key="10">
    <source>
        <dbReference type="EMBL" id="SEG16041.1"/>
    </source>
</evidence>
<dbReference type="GO" id="GO:1990281">
    <property type="term" value="C:efflux pump complex"/>
    <property type="evidence" value="ECO:0007669"/>
    <property type="project" value="TreeGrafter"/>
</dbReference>
<evidence type="ECO:0000313" key="11">
    <source>
        <dbReference type="Proteomes" id="UP000236728"/>
    </source>
</evidence>
<evidence type="ECO:0000256" key="5">
    <source>
        <dbReference type="ARBA" id="ARBA00022692"/>
    </source>
</evidence>
<organism evidence="10 11">
    <name type="scientific">Bryocella elongata</name>
    <dbReference type="NCBI Taxonomy" id="863522"/>
    <lineage>
        <taxon>Bacteria</taxon>
        <taxon>Pseudomonadati</taxon>
        <taxon>Acidobacteriota</taxon>
        <taxon>Terriglobia</taxon>
        <taxon>Terriglobales</taxon>
        <taxon>Acidobacteriaceae</taxon>
        <taxon>Bryocella</taxon>
    </lineage>
</organism>
<keyword evidence="11" id="KW-1185">Reference proteome</keyword>
<accession>A0A1H5XWG8</accession>
<keyword evidence="3" id="KW-0813">Transport</keyword>
<evidence type="ECO:0000256" key="6">
    <source>
        <dbReference type="ARBA" id="ARBA00023136"/>
    </source>
</evidence>
<keyword evidence="6" id="KW-0472">Membrane</keyword>
<feature type="signal peptide" evidence="9">
    <location>
        <begin position="1"/>
        <end position="34"/>
    </location>
</feature>
<reference evidence="10 11" key="1">
    <citation type="submission" date="2016-10" db="EMBL/GenBank/DDBJ databases">
        <authorList>
            <person name="de Groot N.N."/>
        </authorList>
    </citation>
    <scope>NUCLEOTIDE SEQUENCE [LARGE SCALE GENOMIC DNA]</scope>
    <source>
        <strain evidence="10 11">DSM 22489</strain>
    </source>
</reference>
<dbReference type="GO" id="GO:0015562">
    <property type="term" value="F:efflux transmembrane transporter activity"/>
    <property type="evidence" value="ECO:0007669"/>
    <property type="project" value="InterPro"/>
</dbReference>
<keyword evidence="5" id="KW-0812">Transmembrane</keyword>
<evidence type="ECO:0000256" key="3">
    <source>
        <dbReference type="ARBA" id="ARBA00022448"/>
    </source>
</evidence>
<proteinExistence type="inferred from homology"/>
<comment type="similarity">
    <text evidence="2">Belongs to the outer membrane factor (OMF) (TC 1.B.17) family.</text>
</comment>
<dbReference type="GO" id="GO:0015288">
    <property type="term" value="F:porin activity"/>
    <property type="evidence" value="ECO:0007669"/>
    <property type="project" value="TreeGrafter"/>
</dbReference>
<keyword evidence="8" id="KW-0175">Coiled coil</keyword>
<dbReference type="EMBL" id="FNVA01000003">
    <property type="protein sequence ID" value="SEG16041.1"/>
    <property type="molecule type" value="Genomic_DNA"/>
</dbReference>
<dbReference type="PANTHER" id="PTHR30026">
    <property type="entry name" value="OUTER MEMBRANE PROTEIN TOLC"/>
    <property type="match status" value="1"/>
</dbReference>
<evidence type="ECO:0000256" key="7">
    <source>
        <dbReference type="ARBA" id="ARBA00023237"/>
    </source>
</evidence>
<sequence>MAMKTQFLWALPRAFVLPAAFVLSVASALPQANAQTAAATATSQQAATPAITLDEALHRAQAVDHSYVSALADKGTADAQKTIARADLLPNVDYHNQALYTSPQKPYAAANTKAGTTSANPVFIANNTVREYVSQGIVTETVGLGRVTELRRASAEASAAKARLEIARRGLVATVVGDFYTLLAAEQKARVSNEALAEANRFSRLTGQLEAGGEVAHADTIKARLQQQQREREQQDAQLAAESARLDLGVLLFADPTTPYTVAADLEHPSALPARAEIEANAKSSSPDVRAAFASLRAADLGVTSSRAAYLPDLALAYNYGIDSDHFTITDSEGIRNLGYSAQATLDIPVWDWFATHAKVKESELQRDLAKADLTIAQRRVIAQFQQFYNEADVASRQITSLQRSVDDAKEALRLTTLRYSNGEGAILEVVDAQNTLVGAQTAQADGVVRYYTALANLQTLTGTLP</sequence>
<gene>
    <name evidence="10" type="ORF">SAMN05421819_2005</name>
</gene>
<dbReference type="SUPFAM" id="SSF56954">
    <property type="entry name" value="Outer membrane efflux proteins (OEP)"/>
    <property type="match status" value="1"/>
</dbReference>
<dbReference type="Gene3D" id="1.20.1600.10">
    <property type="entry name" value="Outer membrane efflux proteins (OEP)"/>
    <property type="match status" value="1"/>
</dbReference>
<name>A0A1H5XWG8_9BACT</name>
<dbReference type="InterPro" id="IPR003423">
    <property type="entry name" value="OMP_efflux"/>
</dbReference>
<dbReference type="Pfam" id="PF02321">
    <property type="entry name" value="OEP"/>
    <property type="match status" value="1"/>
</dbReference>
<keyword evidence="4" id="KW-1134">Transmembrane beta strand</keyword>
<feature type="coiled-coil region" evidence="8">
    <location>
        <begin position="218"/>
        <end position="245"/>
    </location>
</feature>
<dbReference type="GO" id="GO:0009279">
    <property type="term" value="C:cell outer membrane"/>
    <property type="evidence" value="ECO:0007669"/>
    <property type="project" value="UniProtKB-SubCell"/>
</dbReference>
<evidence type="ECO:0000256" key="1">
    <source>
        <dbReference type="ARBA" id="ARBA00004442"/>
    </source>
</evidence>
<evidence type="ECO:0000256" key="9">
    <source>
        <dbReference type="SAM" id="SignalP"/>
    </source>
</evidence>
<evidence type="ECO:0000256" key="8">
    <source>
        <dbReference type="SAM" id="Coils"/>
    </source>
</evidence>
<dbReference type="PANTHER" id="PTHR30026:SF20">
    <property type="entry name" value="OUTER MEMBRANE PROTEIN TOLC"/>
    <property type="match status" value="1"/>
</dbReference>
<keyword evidence="9" id="KW-0732">Signal</keyword>
<comment type="subcellular location">
    <subcellularLocation>
        <location evidence="1">Cell outer membrane</location>
    </subcellularLocation>
</comment>
<evidence type="ECO:0000256" key="2">
    <source>
        <dbReference type="ARBA" id="ARBA00007613"/>
    </source>
</evidence>
<dbReference type="AlphaFoldDB" id="A0A1H5XWG8"/>